<keyword evidence="2" id="KW-0547">Nucleotide-binding</keyword>
<dbReference type="OrthoDB" id="24644at2157"/>
<dbReference type="PANTHER" id="PTHR42794">
    <property type="entry name" value="HEMIN IMPORT ATP-BINDING PROTEIN HMUV"/>
    <property type="match status" value="1"/>
</dbReference>
<keyword evidence="1" id="KW-0813">Transport</keyword>
<dbReference type="SMART" id="SM00382">
    <property type="entry name" value="AAA"/>
    <property type="match status" value="1"/>
</dbReference>
<dbReference type="EMBL" id="CP006019">
    <property type="protein sequence ID" value="AIF69608.1"/>
    <property type="molecule type" value="Genomic_DNA"/>
</dbReference>
<dbReference type="Gene3D" id="3.40.50.300">
    <property type="entry name" value="P-loop containing nucleotide triphosphate hydrolases"/>
    <property type="match status" value="1"/>
</dbReference>
<gene>
    <name evidence="5" type="ORF">PAP_06040</name>
</gene>
<dbReference type="Proteomes" id="UP000027981">
    <property type="component" value="Chromosome"/>
</dbReference>
<name>A0A075LYF8_9EURY</name>
<proteinExistence type="predicted"/>
<dbReference type="STRING" id="1343739.PAP_06040"/>
<dbReference type="RefSeq" id="WP_048165149.1">
    <property type="nucleotide sequence ID" value="NZ_CP006019.1"/>
</dbReference>
<evidence type="ECO:0000313" key="6">
    <source>
        <dbReference type="Proteomes" id="UP000027981"/>
    </source>
</evidence>
<dbReference type="InterPro" id="IPR003439">
    <property type="entry name" value="ABC_transporter-like_ATP-bd"/>
</dbReference>
<feature type="domain" description="ABC transporter" evidence="4">
    <location>
        <begin position="3"/>
        <end position="227"/>
    </location>
</feature>
<dbReference type="InterPro" id="IPR003593">
    <property type="entry name" value="AAA+_ATPase"/>
</dbReference>
<evidence type="ECO:0000256" key="3">
    <source>
        <dbReference type="ARBA" id="ARBA00022840"/>
    </source>
</evidence>
<accession>A0A075LYF8</accession>
<dbReference type="PROSITE" id="PS50893">
    <property type="entry name" value="ABC_TRANSPORTER_2"/>
    <property type="match status" value="1"/>
</dbReference>
<evidence type="ECO:0000259" key="4">
    <source>
        <dbReference type="PROSITE" id="PS50893"/>
    </source>
</evidence>
<dbReference type="HOGENOM" id="CLU_000604_1_11_2"/>
<reference evidence="6" key="1">
    <citation type="submission" date="2013-06" db="EMBL/GenBank/DDBJ databases">
        <title>Complete Genome Sequence of Hyperthermophilic Palaeococcus pacificus DY20341T, Isolated from a Deep-Sea Hydrothermal Sediments.</title>
        <authorList>
            <person name="Zeng X."/>
            <person name="Shao Z."/>
        </authorList>
    </citation>
    <scope>NUCLEOTIDE SEQUENCE [LARGE SCALE GENOMIC DNA]</scope>
    <source>
        <strain evidence="6">DY20341</strain>
    </source>
</reference>
<dbReference type="Pfam" id="PF00005">
    <property type="entry name" value="ABC_tran"/>
    <property type="match status" value="1"/>
</dbReference>
<dbReference type="InterPro" id="IPR027417">
    <property type="entry name" value="P-loop_NTPase"/>
</dbReference>
<dbReference type="FunFam" id="3.40.50.300:FF:000134">
    <property type="entry name" value="Iron-enterobactin ABC transporter ATP-binding protein"/>
    <property type="match status" value="1"/>
</dbReference>
<keyword evidence="6" id="KW-1185">Reference proteome</keyword>
<dbReference type="GO" id="GO:0005524">
    <property type="term" value="F:ATP binding"/>
    <property type="evidence" value="ECO:0007669"/>
    <property type="project" value="UniProtKB-KW"/>
</dbReference>
<evidence type="ECO:0000256" key="1">
    <source>
        <dbReference type="ARBA" id="ARBA00022448"/>
    </source>
</evidence>
<dbReference type="GeneID" id="24842330"/>
<organism evidence="5 6">
    <name type="scientific">Palaeococcus pacificus DY20341</name>
    <dbReference type="NCBI Taxonomy" id="1343739"/>
    <lineage>
        <taxon>Archaea</taxon>
        <taxon>Methanobacteriati</taxon>
        <taxon>Methanobacteriota</taxon>
        <taxon>Thermococci</taxon>
        <taxon>Thermococcales</taxon>
        <taxon>Thermococcaceae</taxon>
        <taxon>Palaeococcus</taxon>
    </lineage>
</organism>
<keyword evidence="3" id="KW-0067">ATP-binding</keyword>
<reference evidence="5 6" key="2">
    <citation type="journal article" date="2015" name="Genome Announc.">
        <title>Complete Genome Sequence of Hyperthermophilic Piezophilic Archaeon Palaeococcus pacificus DY20341T, Isolated from Deep-Sea Hydrothermal Sediments.</title>
        <authorList>
            <person name="Zeng X."/>
            <person name="Jebbar M."/>
            <person name="Shao Z."/>
        </authorList>
    </citation>
    <scope>NUCLEOTIDE SEQUENCE [LARGE SCALE GENOMIC DNA]</scope>
    <source>
        <strain evidence="5 6">DY20341</strain>
    </source>
</reference>
<dbReference type="KEGG" id="ppac:PAP_06040"/>
<dbReference type="SUPFAM" id="SSF52540">
    <property type="entry name" value="P-loop containing nucleoside triphosphate hydrolases"/>
    <property type="match status" value="1"/>
</dbReference>
<dbReference type="CDD" id="cd03214">
    <property type="entry name" value="ABC_Iron-Siderophores_B12_Hemin"/>
    <property type="match status" value="1"/>
</dbReference>
<dbReference type="GO" id="GO:0016887">
    <property type="term" value="F:ATP hydrolysis activity"/>
    <property type="evidence" value="ECO:0007669"/>
    <property type="project" value="InterPro"/>
</dbReference>
<dbReference type="eggNOG" id="arCOG00198">
    <property type="taxonomic scope" value="Archaea"/>
</dbReference>
<protein>
    <submittedName>
        <fullName evidence="5">Iron ABC transporter permease</fullName>
    </submittedName>
</protein>
<evidence type="ECO:0000256" key="2">
    <source>
        <dbReference type="ARBA" id="ARBA00022741"/>
    </source>
</evidence>
<dbReference type="AlphaFoldDB" id="A0A075LYF8"/>
<evidence type="ECO:0000313" key="5">
    <source>
        <dbReference type="EMBL" id="AIF69608.1"/>
    </source>
</evidence>
<dbReference type="PANTHER" id="PTHR42794:SF2">
    <property type="entry name" value="ABC TRANSPORTER ATP-BINDING PROTEIN"/>
    <property type="match status" value="1"/>
</dbReference>
<sequence>MHERTLKVRLSFSYGEREILKNVEFSAKKGELLAIIGPNGAGKSTLLKCLVGILKPQGEVKFNGFDLLQLKPKERARFVTYVPQSSVPEFAFTIEEFVEMGAYATRGDTESALKRVGLWERRREFVTNLSGGEYQLVLIARALAQESEIILLDEPTSHLDINHALQIMEILNALKDEKIVIVVMHDLNLALKYADRLLLLNKGTIEWEGTPSSLRGDILENVYGIKAKIVEIDGASLLITSL</sequence>